<dbReference type="RefSeq" id="WP_377022358.1">
    <property type="nucleotide sequence ID" value="NZ_JBHLTS010000021.1"/>
</dbReference>
<evidence type="ECO:0000313" key="3">
    <source>
        <dbReference type="Proteomes" id="UP001589828"/>
    </source>
</evidence>
<name>A0ABV6L4V2_9SPHI</name>
<dbReference type="Pfam" id="PF25819">
    <property type="entry name" value="Nal1_C"/>
    <property type="match status" value="1"/>
</dbReference>
<comment type="caution">
    <text evidence="2">The sequence shown here is derived from an EMBL/GenBank/DDBJ whole genome shotgun (WGS) entry which is preliminary data.</text>
</comment>
<dbReference type="Proteomes" id="UP001589828">
    <property type="component" value="Unassembled WGS sequence"/>
</dbReference>
<feature type="domain" description="Nal1 C-terminal" evidence="1">
    <location>
        <begin position="207"/>
        <end position="301"/>
    </location>
</feature>
<dbReference type="SUPFAM" id="SSF50494">
    <property type="entry name" value="Trypsin-like serine proteases"/>
    <property type="match status" value="1"/>
</dbReference>
<protein>
    <recommendedName>
        <fullName evidence="1">Nal1 C-terminal domain-containing protein</fullName>
    </recommendedName>
</protein>
<keyword evidence="3" id="KW-1185">Reference proteome</keyword>
<dbReference type="InterPro" id="IPR043504">
    <property type="entry name" value="Peptidase_S1_PA_chymotrypsin"/>
</dbReference>
<gene>
    <name evidence="2" type="ORF">ACFFGT_09870</name>
</gene>
<dbReference type="InterPro" id="IPR057904">
    <property type="entry name" value="Nal1_C"/>
</dbReference>
<proteinExistence type="predicted"/>
<dbReference type="Gene3D" id="2.40.10.10">
    <property type="entry name" value="Trypsin-like serine proteases"/>
    <property type="match status" value="2"/>
</dbReference>
<accession>A0ABV6L4V2</accession>
<evidence type="ECO:0000313" key="2">
    <source>
        <dbReference type="EMBL" id="MFC0514510.1"/>
    </source>
</evidence>
<dbReference type="InterPro" id="IPR009003">
    <property type="entry name" value="Peptidase_S1_PA"/>
</dbReference>
<sequence length="321" mass="34496">MKTLTETRGIREKHSEHILGLPYVTAIGVGYIGNRQEKKIGIIVYQDAPSAAPRQVPETIEGVPVEIRQGHFAAPTRAFLPREAFREPLADIRPENLIGNPRDKEFEPMIGGVSVNPDFFYFDSWQGTLGLAIRDKNGKPVILSNRHVICGKNPVAGDGVSQPSYEFFSHLAASLVAWNLGDVTYQGKKYGIDAAIASPTNGRTATIGKIYGLPDVAGTADAALGMEVTKSGLTTDVTTGTVTAIDVDCISNTSGVILSRQIIIENNIAGDYFSESGDSGSAIIQTKTNHVTGLLWGGNKKTKETMCSPIAPILDFFECTI</sequence>
<reference evidence="2 3" key="1">
    <citation type="submission" date="2024-09" db="EMBL/GenBank/DDBJ databases">
        <authorList>
            <person name="Sun Q."/>
            <person name="Mori K."/>
        </authorList>
    </citation>
    <scope>NUCLEOTIDE SEQUENCE [LARGE SCALE GENOMIC DNA]</scope>
    <source>
        <strain evidence="2 3">NCAIM B.02415</strain>
    </source>
</reference>
<dbReference type="EMBL" id="JBHLTS010000021">
    <property type="protein sequence ID" value="MFC0514510.1"/>
    <property type="molecule type" value="Genomic_DNA"/>
</dbReference>
<evidence type="ECO:0000259" key="1">
    <source>
        <dbReference type="Pfam" id="PF25819"/>
    </source>
</evidence>
<organism evidence="2 3">
    <name type="scientific">Mucilaginibacter angelicae</name>
    <dbReference type="NCBI Taxonomy" id="869718"/>
    <lineage>
        <taxon>Bacteria</taxon>
        <taxon>Pseudomonadati</taxon>
        <taxon>Bacteroidota</taxon>
        <taxon>Sphingobacteriia</taxon>
        <taxon>Sphingobacteriales</taxon>
        <taxon>Sphingobacteriaceae</taxon>
        <taxon>Mucilaginibacter</taxon>
    </lineage>
</organism>